<evidence type="ECO:0000313" key="6">
    <source>
        <dbReference type="EMBL" id="WDD97986.1"/>
    </source>
</evidence>
<feature type="DNA-binding region" description="H-T-H motif" evidence="4">
    <location>
        <begin position="38"/>
        <end position="57"/>
    </location>
</feature>
<dbReference type="SUPFAM" id="SSF46689">
    <property type="entry name" value="Homeodomain-like"/>
    <property type="match status" value="1"/>
</dbReference>
<sequence>MKTTSDKTKSSYHHGNLQSTLIFAATEMIHSDGVENLSLRKLAERVGVSRTAPYHHFKDKNELLCAVAAQGFIAWREIAEQIFNDDSLSPRECYRQFISRYIGFAAENPALYDLMFGGTIWKGAKSTQTLRDIAYPNFQYQVEMTKIWQQKGLMPEGENTLRLAQVTWGTMHGIARLLIDGIYADAGSIEEMCECALNLFLSHMQPQA</sequence>
<dbReference type="InterPro" id="IPR001647">
    <property type="entry name" value="HTH_TetR"/>
</dbReference>
<dbReference type="SUPFAM" id="SSF48498">
    <property type="entry name" value="Tetracyclin repressor-like, C-terminal domain"/>
    <property type="match status" value="1"/>
</dbReference>
<accession>A0AAF0BZL2</accession>
<dbReference type="GO" id="GO:0000976">
    <property type="term" value="F:transcription cis-regulatory region binding"/>
    <property type="evidence" value="ECO:0007669"/>
    <property type="project" value="TreeGrafter"/>
</dbReference>
<dbReference type="InterPro" id="IPR025996">
    <property type="entry name" value="MT1864/Rv1816-like_C"/>
</dbReference>
<keyword evidence="2 4" id="KW-0238">DNA-binding</keyword>
<dbReference type="InterPro" id="IPR050109">
    <property type="entry name" value="HTH-type_TetR-like_transc_reg"/>
</dbReference>
<gene>
    <name evidence="6" type="ORF">SG35_022300</name>
</gene>
<evidence type="ECO:0000256" key="4">
    <source>
        <dbReference type="PROSITE-ProRule" id="PRU00335"/>
    </source>
</evidence>
<dbReference type="InterPro" id="IPR036271">
    <property type="entry name" value="Tet_transcr_reg_TetR-rel_C_sf"/>
</dbReference>
<dbReference type="PANTHER" id="PTHR30055:SF220">
    <property type="entry name" value="TETR-FAMILY REGULATORY PROTEIN"/>
    <property type="match status" value="1"/>
</dbReference>
<feature type="domain" description="HTH tetR-type" evidence="5">
    <location>
        <begin position="15"/>
        <end position="75"/>
    </location>
</feature>
<keyword evidence="1" id="KW-0805">Transcription regulation</keyword>
<dbReference type="PROSITE" id="PS50977">
    <property type="entry name" value="HTH_TETR_2"/>
    <property type="match status" value="1"/>
</dbReference>
<evidence type="ECO:0000256" key="1">
    <source>
        <dbReference type="ARBA" id="ARBA00023015"/>
    </source>
</evidence>
<dbReference type="AlphaFoldDB" id="A0AAF0BZL2"/>
<evidence type="ECO:0000259" key="5">
    <source>
        <dbReference type="PROSITE" id="PS50977"/>
    </source>
</evidence>
<dbReference type="RefSeq" id="WP_044830355.1">
    <property type="nucleotide sequence ID" value="NZ_CP059735.1"/>
</dbReference>
<evidence type="ECO:0000313" key="7">
    <source>
        <dbReference type="Proteomes" id="UP000032568"/>
    </source>
</evidence>
<evidence type="ECO:0000256" key="2">
    <source>
        <dbReference type="ARBA" id="ARBA00023125"/>
    </source>
</evidence>
<dbReference type="Pfam" id="PF00440">
    <property type="entry name" value="TetR_N"/>
    <property type="match status" value="1"/>
</dbReference>
<organism evidence="6 7">
    <name type="scientific">Thalassomonas actiniarum</name>
    <dbReference type="NCBI Taxonomy" id="485447"/>
    <lineage>
        <taxon>Bacteria</taxon>
        <taxon>Pseudomonadati</taxon>
        <taxon>Pseudomonadota</taxon>
        <taxon>Gammaproteobacteria</taxon>
        <taxon>Alteromonadales</taxon>
        <taxon>Colwelliaceae</taxon>
        <taxon>Thalassomonas</taxon>
    </lineage>
</organism>
<dbReference type="Proteomes" id="UP000032568">
    <property type="component" value="Chromosome"/>
</dbReference>
<dbReference type="KEGG" id="tact:SG35_022300"/>
<dbReference type="PRINTS" id="PR00455">
    <property type="entry name" value="HTHTETR"/>
</dbReference>
<evidence type="ECO:0000256" key="3">
    <source>
        <dbReference type="ARBA" id="ARBA00023163"/>
    </source>
</evidence>
<protein>
    <submittedName>
        <fullName evidence="6">TetR/AcrR family transcriptional regulator</fullName>
    </submittedName>
</protein>
<dbReference type="EMBL" id="CP059735">
    <property type="protein sequence ID" value="WDD97986.1"/>
    <property type="molecule type" value="Genomic_DNA"/>
</dbReference>
<dbReference type="GO" id="GO:0003700">
    <property type="term" value="F:DNA-binding transcription factor activity"/>
    <property type="evidence" value="ECO:0007669"/>
    <property type="project" value="TreeGrafter"/>
</dbReference>
<dbReference type="Pfam" id="PF13305">
    <property type="entry name" value="TetR_C_33"/>
    <property type="match status" value="1"/>
</dbReference>
<reference evidence="6 7" key="1">
    <citation type="journal article" date="2015" name="Genome Announc.">
        <title>Draft Genome Sequences of Marine Isolates of Thalassomonas viridans and Thalassomonas actiniarum.</title>
        <authorList>
            <person name="Olonade I."/>
            <person name="van Zyl L.J."/>
            <person name="Trindade M."/>
        </authorList>
    </citation>
    <scope>NUCLEOTIDE SEQUENCE [LARGE SCALE GENOMIC DNA]</scope>
    <source>
        <strain evidence="6 7">A5K-106</strain>
    </source>
</reference>
<dbReference type="PANTHER" id="PTHR30055">
    <property type="entry name" value="HTH-TYPE TRANSCRIPTIONAL REGULATOR RUTR"/>
    <property type="match status" value="1"/>
</dbReference>
<name>A0AAF0BZL2_9GAMM</name>
<reference evidence="6 7" key="2">
    <citation type="journal article" date="2022" name="Mar. Drugs">
        <title>Bioassay-Guided Fractionation Leads to the Detection of Cholic Acid Generated by the Rare Thalassomonas sp.</title>
        <authorList>
            <person name="Pheiffer F."/>
            <person name="Schneider Y.K."/>
            <person name="Hansen E.H."/>
            <person name="Andersen J.H."/>
            <person name="Isaksson J."/>
            <person name="Busche T."/>
            <person name="R C."/>
            <person name="Kalinowski J."/>
            <person name="Zyl L.V."/>
            <person name="Trindade M."/>
        </authorList>
    </citation>
    <scope>NUCLEOTIDE SEQUENCE [LARGE SCALE GENOMIC DNA]</scope>
    <source>
        <strain evidence="6 7">A5K-106</strain>
    </source>
</reference>
<dbReference type="InterPro" id="IPR009057">
    <property type="entry name" value="Homeodomain-like_sf"/>
</dbReference>
<proteinExistence type="predicted"/>
<keyword evidence="3" id="KW-0804">Transcription</keyword>
<keyword evidence="7" id="KW-1185">Reference proteome</keyword>
<dbReference type="Gene3D" id="1.10.357.10">
    <property type="entry name" value="Tetracycline Repressor, domain 2"/>
    <property type="match status" value="1"/>
</dbReference>